<sequence>MSTEDFEGMSNAEMADWLYRHRVELDDDLVEPGEVDFEVPHRSSCPAPTLVFCWLEGLTPRSASRPARRVRR</sequence>
<evidence type="ECO:0000313" key="1">
    <source>
        <dbReference type="EMBL" id="RRO16687.1"/>
    </source>
</evidence>
<dbReference type="AlphaFoldDB" id="A0A3R8NZK4"/>
<dbReference type="EMBL" id="RSAA01000011">
    <property type="protein sequence ID" value="RRO16687.1"/>
    <property type="molecule type" value="Genomic_DNA"/>
</dbReference>
<organism evidence="1 2">
    <name type="scientific">Saccharopolyspora rhizosphaerae</name>
    <dbReference type="NCBI Taxonomy" id="2492662"/>
    <lineage>
        <taxon>Bacteria</taxon>
        <taxon>Bacillati</taxon>
        <taxon>Actinomycetota</taxon>
        <taxon>Actinomycetes</taxon>
        <taxon>Pseudonocardiales</taxon>
        <taxon>Pseudonocardiaceae</taxon>
        <taxon>Saccharopolyspora</taxon>
    </lineage>
</organism>
<dbReference type="Proteomes" id="UP000274515">
    <property type="component" value="Unassembled WGS sequence"/>
</dbReference>
<protein>
    <submittedName>
        <fullName evidence="1">Uncharacterized protein</fullName>
    </submittedName>
</protein>
<comment type="caution">
    <text evidence="1">The sequence shown here is derived from an EMBL/GenBank/DDBJ whole genome shotgun (WGS) entry which is preliminary data.</text>
</comment>
<accession>A0A3R8NZK4</accession>
<keyword evidence="2" id="KW-1185">Reference proteome</keyword>
<name>A0A3R8NZK4_9PSEU</name>
<reference evidence="1 2" key="1">
    <citation type="submission" date="2018-11" db="EMBL/GenBank/DDBJ databases">
        <title>Saccharopolyspora rhizosphaerae sp. nov., an actinomycete isolated from rhizosphere soil in Thailand.</title>
        <authorList>
            <person name="Intra B."/>
            <person name="Euanorasetr J."/>
            <person name="Take A."/>
            <person name="Inahashi Y."/>
            <person name="Mori M."/>
            <person name="Panbangred W."/>
            <person name="Matsumoto A."/>
        </authorList>
    </citation>
    <scope>NUCLEOTIDE SEQUENCE [LARGE SCALE GENOMIC DNA]</scope>
    <source>
        <strain evidence="1 2">H219</strain>
    </source>
</reference>
<gene>
    <name evidence="1" type="ORF">EIL87_12770</name>
</gene>
<evidence type="ECO:0000313" key="2">
    <source>
        <dbReference type="Proteomes" id="UP000274515"/>
    </source>
</evidence>
<proteinExistence type="predicted"/>